<dbReference type="Pfam" id="PF01321">
    <property type="entry name" value="Creatinase_N"/>
    <property type="match status" value="1"/>
</dbReference>
<dbReference type="CDD" id="cd01085">
    <property type="entry name" value="APP"/>
    <property type="match status" value="1"/>
</dbReference>
<evidence type="ECO:0000313" key="10">
    <source>
        <dbReference type="EMBL" id="KAJ8662254.1"/>
    </source>
</evidence>
<accession>A0AAD7XYU7</accession>
<dbReference type="GO" id="GO:0046872">
    <property type="term" value="F:metal ion binding"/>
    <property type="evidence" value="ECO:0007669"/>
    <property type="project" value="UniProtKB-KW"/>
</dbReference>
<comment type="similarity">
    <text evidence="2 6">Belongs to the peptidase M24B family.</text>
</comment>
<dbReference type="InterPro" id="IPR032416">
    <property type="entry name" value="Peptidase_M24_C"/>
</dbReference>
<dbReference type="Pfam" id="PF00557">
    <property type="entry name" value="Peptidase_M24"/>
    <property type="match status" value="1"/>
</dbReference>
<dbReference type="RefSeq" id="XP_058347167.1">
    <property type="nucleotide sequence ID" value="XM_058482036.1"/>
</dbReference>
<evidence type="ECO:0000256" key="6">
    <source>
        <dbReference type="RuleBase" id="RU000590"/>
    </source>
</evidence>
<evidence type="ECO:0000259" key="9">
    <source>
        <dbReference type="Pfam" id="PF16188"/>
    </source>
</evidence>
<dbReference type="EMBL" id="JARTCD010000005">
    <property type="protein sequence ID" value="KAJ8662254.1"/>
    <property type="molecule type" value="Genomic_DNA"/>
</dbReference>
<dbReference type="FunFam" id="3.40.350.10:FF:000003">
    <property type="entry name" value="Xaa-pro aminopeptidase P"/>
    <property type="match status" value="1"/>
</dbReference>
<comment type="caution">
    <text evidence="10">The sequence shown here is derived from an EMBL/GenBank/DDBJ whole genome shotgun (WGS) entry which is preliminary data.</text>
</comment>
<dbReference type="InterPro" id="IPR033740">
    <property type="entry name" value="Pept_M24B"/>
</dbReference>
<sequence length="607" mass="66759">MAVHTGDRLAALRAQMKSQEYNVDAFLIPSEDSHQSEYIADCDKRRHWISGFTGSAGFAIVSTHEAALFTDGRYFLQASEQLDSNWTLMKQGLPGVPTWQEYLVKNLPAGSRIGVDPKLITASDARQLSSSLSTVGSSLVVIHDNLVDKAWGAERPSAPKDHVIVQPITFAGKSHADKLEDLRKYIVEKGAYGVVVSALDEVAWLFNLRGSDVECNPVFYSYAIISKADAVLYVDPAKVPDAVKEHLGSHVTLKPYDAIFDDLRKLSETLAASGEKLIANSKTSLAVEVAAGKDNVQEERSFINDAKAIKNDAELKGMRDCHLRDAAALVHYFAWLENQLKAGTKLDEVDGADKLESFRAQQADYVGLSFDTISSTGENGAIIHYKPEKETCKVIDIKQIYLCDSGGQYKDGTTDVTRTYHFGEPTAYEKRCFTRVLQGHIAVDSAVFPQGTTGFLLDPFARHALWKDGLDFRHGTGHGVGSFLNVHEGPQGIGVRIAYNDTPLAVGMTVTDEPGYYEDGKFGIRIENVLIVRKADTPHNFGDRGYLGFEHVTLVPIGLNLIDKELLSPDEKKWVNDYHAECLAKIGPLVASDPDAVAWLKRETTPI</sequence>
<dbReference type="Gene3D" id="3.40.350.10">
    <property type="entry name" value="Creatinase/prolidase N-terminal domain"/>
    <property type="match status" value="2"/>
</dbReference>
<dbReference type="InterPro" id="IPR036005">
    <property type="entry name" value="Creatinase/aminopeptidase-like"/>
</dbReference>
<dbReference type="SUPFAM" id="SSF55920">
    <property type="entry name" value="Creatinase/aminopeptidase"/>
    <property type="match status" value="1"/>
</dbReference>
<dbReference type="InterPro" id="IPR000587">
    <property type="entry name" value="Creatinase_N"/>
</dbReference>
<dbReference type="FunFam" id="3.90.230.10:FF:000007">
    <property type="entry name" value="Xaa-Pro aminopeptidase P"/>
    <property type="match status" value="1"/>
</dbReference>
<gene>
    <name evidence="10" type="ORF">O0I10_001947</name>
</gene>
<dbReference type="InterPro" id="IPR001131">
    <property type="entry name" value="Peptidase_M24B_aminopep-P_CS"/>
</dbReference>
<dbReference type="AlphaFoldDB" id="A0AAD7XYU7"/>
<evidence type="ECO:0000259" key="7">
    <source>
        <dbReference type="Pfam" id="PF00557"/>
    </source>
</evidence>
<dbReference type="Pfam" id="PF16188">
    <property type="entry name" value="Peptidase_M24_C"/>
    <property type="match status" value="1"/>
</dbReference>
<dbReference type="InterPro" id="IPR050422">
    <property type="entry name" value="X-Pro_aminopeptidase_P"/>
</dbReference>
<evidence type="ECO:0000259" key="8">
    <source>
        <dbReference type="Pfam" id="PF01321"/>
    </source>
</evidence>
<dbReference type="PANTHER" id="PTHR43763:SF6">
    <property type="entry name" value="XAA-PRO AMINOPEPTIDASE 1"/>
    <property type="match status" value="1"/>
</dbReference>
<evidence type="ECO:0000256" key="2">
    <source>
        <dbReference type="ARBA" id="ARBA00008766"/>
    </source>
</evidence>
<dbReference type="Pfam" id="PF16189">
    <property type="entry name" value="Creatinase_N_2"/>
    <property type="match status" value="1"/>
</dbReference>
<keyword evidence="3 6" id="KW-0479">Metal-binding</keyword>
<dbReference type="SUPFAM" id="SSF53092">
    <property type="entry name" value="Creatinase/prolidase N-terminal domain"/>
    <property type="match status" value="1"/>
</dbReference>
<evidence type="ECO:0000256" key="5">
    <source>
        <dbReference type="ARBA" id="ARBA00023211"/>
    </source>
</evidence>
<keyword evidence="5" id="KW-0464">Manganese</keyword>
<keyword evidence="11" id="KW-1185">Reference proteome</keyword>
<dbReference type="PANTHER" id="PTHR43763">
    <property type="entry name" value="XAA-PRO AMINOPEPTIDASE 1"/>
    <property type="match status" value="1"/>
</dbReference>
<reference evidence="10 11" key="1">
    <citation type="submission" date="2023-03" db="EMBL/GenBank/DDBJ databases">
        <title>Genome sequence of Lichtheimia ornata CBS 291.66.</title>
        <authorList>
            <person name="Mohabir J.T."/>
            <person name="Shea T.P."/>
            <person name="Kurbessoian T."/>
            <person name="Berby B."/>
            <person name="Fontaine J."/>
            <person name="Livny J."/>
            <person name="Gnirke A."/>
            <person name="Stajich J.E."/>
            <person name="Cuomo C.A."/>
        </authorList>
    </citation>
    <scope>NUCLEOTIDE SEQUENCE [LARGE SCALE GENOMIC DNA]</scope>
    <source>
        <strain evidence="10">CBS 291.66</strain>
    </source>
</reference>
<proteinExistence type="inferred from homology"/>
<dbReference type="GO" id="GO:0070006">
    <property type="term" value="F:metalloaminopeptidase activity"/>
    <property type="evidence" value="ECO:0007669"/>
    <property type="project" value="InterPro"/>
</dbReference>
<dbReference type="GeneID" id="83209365"/>
<dbReference type="GO" id="GO:0005737">
    <property type="term" value="C:cytoplasm"/>
    <property type="evidence" value="ECO:0007669"/>
    <property type="project" value="UniProtKB-ARBA"/>
</dbReference>
<name>A0AAD7XYU7_9FUNG</name>
<evidence type="ECO:0000256" key="1">
    <source>
        <dbReference type="ARBA" id="ARBA00001936"/>
    </source>
</evidence>
<evidence type="ECO:0000256" key="4">
    <source>
        <dbReference type="ARBA" id="ARBA00022801"/>
    </source>
</evidence>
<comment type="cofactor">
    <cofactor evidence="1">
        <name>Mn(2+)</name>
        <dbReference type="ChEBI" id="CHEBI:29035"/>
    </cofactor>
</comment>
<dbReference type="Proteomes" id="UP001234581">
    <property type="component" value="Unassembled WGS sequence"/>
</dbReference>
<evidence type="ECO:0000313" key="11">
    <source>
        <dbReference type="Proteomes" id="UP001234581"/>
    </source>
</evidence>
<dbReference type="PROSITE" id="PS00491">
    <property type="entry name" value="PROLINE_PEPTIDASE"/>
    <property type="match status" value="1"/>
</dbReference>
<dbReference type="InterPro" id="IPR029149">
    <property type="entry name" value="Creatin/AminoP/Spt16_N"/>
</dbReference>
<evidence type="ECO:0000256" key="3">
    <source>
        <dbReference type="ARBA" id="ARBA00022723"/>
    </source>
</evidence>
<feature type="domain" description="Peptidase M24" evidence="7">
    <location>
        <begin position="317"/>
        <end position="533"/>
    </location>
</feature>
<feature type="domain" description="Creatinase N-terminal" evidence="8">
    <location>
        <begin position="8"/>
        <end position="135"/>
    </location>
</feature>
<feature type="domain" description="Peptidase M24 C-terminal" evidence="9">
    <location>
        <begin position="545"/>
        <end position="607"/>
    </location>
</feature>
<keyword evidence="4" id="KW-0378">Hydrolase</keyword>
<dbReference type="Gene3D" id="3.90.230.10">
    <property type="entry name" value="Creatinase/methionine aminopeptidase superfamily"/>
    <property type="match status" value="1"/>
</dbReference>
<dbReference type="InterPro" id="IPR000994">
    <property type="entry name" value="Pept_M24"/>
</dbReference>
<protein>
    <submittedName>
        <fullName evidence="10">Uncharacterized protein</fullName>
    </submittedName>
</protein>
<organism evidence="10 11">
    <name type="scientific">Lichtheimia ornata</name>
    <dbReference type="NCBI Taxonomy" id="688661"/>
    <lineage>
        <taxon>Eukaryota</taxon>
        <taxon>Fungi</taxon>
        <taxon>Fungi incertae sedis</taxon>
        <taxon>Mucoromycota</taxon>
        <taxon>Mucoromycotina</taxon>
        <taxon>Mucoromycetes</taxon>
        <taxon>Mucorales</taxon>
        <taxon>Lichtheimiaceae</taxon>
        <taxon>Lichtheimia</taxon>
    </lineage>
</organism>